<dbReference type="GO" id="GO:0004817">
    <property type="term" value="F:cysteine-tRNA ligase activity"/>
    <property type="evidence" value="ECO:0007669"/>
    <property type="project" value="TreeGrafter"/>
</dbReference>
<keyword evidence="2" id="KW-0547">Nucleotide-binding</keyword>
<proteinExistence type="predicted"/>
<dbReference type="EMBL" id="CM010721">
    <property type="protein sequence ID" value="RZC68702.1"/>
    <property type="molecule type" value="Genomic_DNA"/>
</dbReference>
<evidence type="ECO:0000256" key="2">
    <source>
        <dbReference type="ARBA" id="ARBA00022741"/>
    </source>
</evidence>
<dbReference type="OMA" id="AQECISK"/>
<evidence type="ECO:0000313" key="6">
    <source>
        <dbReference type="Proteomes" id="UP000316621"/>
    </source>
</evidence>
<feature type="domain" description="tRNA synthetases class I catalytic" evidence="4">
    <location>
        <begin position="79"/>
        <end position="217"/>
    </location>
</feature>
<dbReference type="GO" id="GO:0005524">
    <property type="term" value="F:ATP binding"/>
    <property type="evidence" value="ECO:0007669"/>
    <property type="project" value="UniProtKB-KW"/>
</dbReference>
<keyword evidence="6" id="KW-1185">Reference proteome</keyword>
<dbReference type="AlphaFoldDB" id="A0A4Y7K8P9"/>
<evidence type="ECO:0000256" key="3">
    <source>
        <dbReference type="ARBA" id="ARBA00022840"/>
    </source>
</evidence>
<gene>
    <name evidence="5" type="ORF">C5167_031913</name>
</gene>
<dbReference type="Gramene" id="RZC68702">
    <property type="protein sequence ID" value="RZC68702"/>
    <property type="gene ID" value="C5167_031913"/>
</dbReference>
<dbReference type="InterPro" id="IPR032678">
    <property type="entry name" value="tRNA-synt_1_cat_dom"/>
</dbReference>
<evidence type="ECO:0000313" key="5">
    <source>
        <dbReference type="EMBL" id="RZC68702.1"/>
    </source>
</evidence>
<evidence type="ECO:0000256" key="1">
    <source>
        <dbReference type="ARBA" id="ARBA00022598"/>
    </source>
</evidence>
<dbReference type="PANTHER" id="PTHR10890:SF26">
    <property type="entry name" value="CYSTEINE--TRNA LIGASE 1, CYTOPLASMIC-RELATED"/>
    <property type="match status" value="1"/>
</dbReference>
<dbReference type="PANTHER" id="PTHR10890">
    <property type="entry name" value="CYSTEINYL-TRNA SYNTHETASE"/>
    <property type="match status" value="1"/>
</dbReference>
<protein>
    <recommendedName>
        <fullName evidence="4">tRNA synthetases class I catalytic domain-containing protein</fullName>
    </recommendedName>
</protein>
<dbReference type="GO" id="GO:0006423">
    <property type="term" value="P:cysteinyl-tRNA aminoacylation"/>
    <property type="evidence" value="ECO:0007669"/>
    <property type="project" value="TreeGrafter"/>
</dbReference>
<evidence type="ECO:0000259" key="4">
    <source>
        <dbReference type="Pfam" id="PF01406"/>
    </source>
</evidence>
<dbReference type="InterPro" id="IPR014729">
    <property type="entry name" value="Rossmann-like_a/b/a_fold"/>
</dbReference>
<keyword evidence="1" id="KW-0436">Ligase</keyword>
<sequence>MAIREFQLYNSMTKLKEIFVPKEPGKVGMYVCGVTAYDLSHIGHARAYIAFDVLYRYLKHLGNEVTYVRNFTDVDDKILQNDCAYTADGDVYFSVDKFPAYGRLSGRKLEDNLAGGGGRTQDSLTSRKRNENEFALWKAAKPGEISWESPWGPGRPGWHIECSAMSDRYLTSSFDIHGGGMDLIFPHHENELPQSCAARPNTCEIKYWMHNGFVNVTTSYHPLALRYFMMSTHYRSSVSYSLNQLEIASDTVFYLYQTLLDCEEALFQFREKNPEGSVRKGKNIRITLDAQECINKLKNDFYAKMSDDLHTQDFLNGALQEILKLTNSSLNKLKKVFPEIS</sequence>
<keyword evidence="3" id="KW-0067">ATP-binding</keyword>
<dbReference type="SUPFAM" id="SSF52374">
    <property type="entry name" value="Nucleotidylyl transferase"/>
    <property type="match status" value="1"/>
</dbReference>
<dbReference type="Proteomes" id="UP000316621">
    <property type="component" value="Chromosome 7"/>
</dbReference>
<dbReference type="Pfam" id="PF01406">
    <property type="entry name" value="tRNA-synt_1e"/>
    <property type="match status" value="1"/>
</dbReference>
<dbReference type="STRING" id="3469.A0A4Y7K8P9"/>
<dbReference type="InterPro" id="IPR024909">
    <property type="entry name" value="Cys-tRNA/MSH_ligase"/>
</dbReference>
<dbReference type="GO" id="GO:0005737">
    <property type="term" value="C:cytoplasm"/>
    <property type="evidence" value="ECO:0007669"/>
    <property type="project" value="TreeGrafter"/>
</dbReference>
<organism evidence="5 6">
    <name type="scientific">Papaver somniferum</name>
    <name type="common">Opium poppy</name>
    <dbReference type="NCBI Taxonomy" id="3469"/>
    <lineage>
        <taxon>Eukaryota</taxon>
        <taxon>Viridiplantae</taxon>
        <taxon>Streptophyta</taxon>
        <taxon>Embryophyta</taxon>
        <taxon>Tracheophyta</taxon>
        <taxon>Spermatophyta</taxon>
        <taxon>Magnoliopsida</taxon>
        <taxon>Ranunculales</taxon>
        <taxon>Papaveraceae</taxon>
        <taxon>Papaveroideae</taxon>
        <taxon>Papaver</taxon>
    </lineage>
</organism>
<accession>A0A4Y7K8P9</accession>
<dbReference type="Gene3D" id="3.40.50.620">
    <property type="entry name" value="HUPs"/>
    <property type="match status" value="2"/>
</dbReference>
<reference evidence="5 6" key="1">
    <citation type="journal article" date="2018" name="Science">
        <title>The opium poppy genome and morphinan production.</title>
        <authorList>
            <person name="Guo L."/>
            <person name="Winzer T."/>
            <person name="Yang X."/>
            <person name="Li Y."/>
            <person name="Ning Z."/>
            <person name="He Z."/>
            <person name="Teodor R."/>
            <person name="Lu Y."/>
            <person name="Bowser T.A."/>
            <person name="Graham I.A."/>
            <person name="Ye K."/>
        </authorList>
    </citation>
    <scope>NUCLEOTIDE SEQUENCE [LARGE SCALE GENOMIC DNA]</scope>
    <source>
        <strain evidence="6">cv. HN1</strain>
        <tissue evidence="5">Leaves</tissue>
    </source>
</reference>
<name>A0A4Y7K8P9_PAPSO</name>